<dbReference type="OrthoDB" id="9778052at2"/>
<dbReference type="SUPFAM" id="SSF51735">
    <property type="entry name" value="NAD(P)-binding Rossmann-fold domains"/>
    <property type="match status" value="1"/>
</dbReference>
<gene>
    <name evidence="2" type="ORF">AWM79_23535</name>
</gene>
<dbReference type="GO" id="GO:0044877">
    <property type="term" value="F:protein-containing complex binding"/>
    <property type="evidence" value="ECO:0007669"/>
    <property type="project" value="TreeGrafter"/>
</dbReference>
<feature type="domain" description="NAD-dependent epimerase/dehydratase" evidence="1">
    <location>
        <begin position="6"/>
        <end position="208"/>
    </location>
</feature>
<dbReference type="RefSeq" id="WP_026013455.1">
    <property type="nucleotide sequence ID" value="NZ_FOAR01000002.1"/>
</dbReference>
<dbReference type="InterPro" id="IPR036291">
    <property type="entry name" value="NAD(P)-bd_dom_sf"/>
</dbReference>
<name>A0A0X1T8C5_PSEAA</name>
<evidence type="ECO:0000313" key="2">
    <source>
        <dbReference type="EMBL" id="AMB88398.1"/>
    </source>
</evidence>
<sequence length="303" mass="33127">MAHTVALTGGSGFIGGQIGRMLVAQGFNVRALSRTRSGLRNGIYWVRGSLENSRSLTELVTGARTVVHCAGAVRGRDEYGFHLTNVDGSRRVMEAARDGGDCERFLHMSSLAARHPELSWYSNSKFNAEREVLHAAGKINVGIFRPTAVYGSGDRELQPLFSWLLRGLLIRLSASDSHLSFVHVFDLTAAVLQWITSPVAKAATYEIGDGTLGGYSWKALACIGADIRKAPVRQMPIPRAALNGLARLNLALSYLIPGEPMLTTSKVKELVHDDWTCSNADITNAIGWVPQIKLRRALKDRLF</sequence>
<protein>
    <submittedName>
        <fullName evidence="2">Epimerase</fullName>
    </submittedName>
</protein>
<dbReference type="EMBL" id="CP014135">
    <property type="protein sequence ID" value="AMB88398.1"/>
    <property type="molecule type" value="Genomic_DNA"/>
</dbReference>
<dbReference type="InterPro" id="IPR001509">
    <property type="entry name" value="Epimerase_deHydtase"/>
</dbReference>
<dbReference type="PANTHER" id="PTHR12126:SF11">
    <property type="entry name" value="NADH DEHYDROGENASE [UBIQUINONE] 1 ALPHA SUBCOMPLEX SUBUNIT 9, MITOCHONDRIAL"/>
    <property type="match status" value="1"/>
</dbReference>
<evidence type="ECO:0000313" key="3">
    <source>
        <dbReference type="Proteomes" id="UP000063229"/>
    </source>
</evidence>
<dbReference type="PANTHER" id="PTHR12126">
    <property type="entry name" value="NADH-UBIQUINONE OXIDOREDUCTASE 39 KDA SUBUNIT-RELATED"/>
    <property type="match status" value="1"/>
</dbReference>
<keyword evidence="3" id="KW-1185">Reference proteome</keyword>
<dbReference type="Pfam" id="PF01370">
    <property type="entry name" value="Epimerase"/>
    <property type="match status" value="1"/>
</dbReference>
<dbReference type="InterPro" id="IPR051207">
    <property type="entry name" value="ComplexI_NDUFA9_subunit"/>
</dbReference>
<dbReference type="KEGG" id="pagb:AWM79_23535"/>
<dbReference type="AlphaFoldDB" id="A0A0X1T8C5"/>
<reference evidence="2 3" key="1">
    <citation type="submission" date="2016-01" db="EMBL/GenBank/DDBJ databases">
        <authorList>
            <person name="McClelland M."/>
            <person name="Jain A."/>
            <person name="Saraogi P."/>
            <person name="Mendelson R."/>
            <person name="Westerman R."/>
            <person name="SanMiguel P."/>
            <person name="Csonka L."/>
        </authorList>
    </citation>
    <scope>NUCLEOTIDE SEQUENCE [LARGE SCALE GENOMIC DNA]</scope>
    <source>
        <strain evidence="2 3">NCPPB 2472</strain>
    </source>
</reference>
<accession>A0A0X1T8C5</accession>
<dbReference type="Gene3D" id="3.40.50.720">
    <property type="entry name" value="NAD(P)-binding Rossmann-like Domain"/>
    <property type="match status" value="1"/>
</dbReference>
<dbReference type="Proteomes" id="UP000063229">
    <property type="component" value="Chromosome"/>
</dbReference>
<evidence type="ECO:0000259" key="1">
    <source>
        <dbReference type="Pfam" id="PF01370"/>
    </source>
</evidence>
<dbReference type="STRING" id="46677.AWM79_23535"/>
<proteinExistence type="predicted"/>
<organism evidence="2 3">
    <name type="scientific">Pseudomonas agarici</name>
    <dbReference type="NCBI Taxonomy" id="46677"/>
    <lineage>
        <taxon>Bacteria</taxon>
        <taxon>Pseudomonadati</taxon>
        <taxon>Pseudomonadota</taxon>
        <taxon>Gammaproteobacteria</taxon>
        <taxon>Pseudomonadales</taxon>
        <taxon>Pseudomonadaceae</taxon>
        <taxon>Pseudomonas</taxon>
    </lineage>
</organism>